<sequence>VQWSELFCLPYWDSTLYPTINLTQYFNLGLFHHHITIIWGMKDNAPEGLGATHDAITKKPPITKLNLALSHLEHDKYYELLQVISKPALQYLCFDRGLPSVTGTKAALVEHLRVVSHQF</sequence>
<comment type="caution">
    <text evidence="1">The sequence shown here is derived from an EMBL/GenBank/DDBJ whole genome shotgun (WGS) entry which is preliminary data.</text>
</comment>
<protein>
    <submittedName>
        <fullName evidence="1">Uncharacterized protein</fullName>
    </submittedName>
</protein>
<dbReference type="AlphaFoldDB" id="A0A9P5X1C2"/>
<dbReference type="EMBL" id="MU151832">
    <property type="protein sequence ID" value="KAF9441641.1"/>
    <property type="molecule type" value="Genomic_DNA"/>
</dbReference>
<evidence type="ECO:0000313" key="1">
    <source>
        <dbReference type="EMBL" id="KAF9441641.1"/>
    </source>
</evidence>
<organism evidence="1 2">
    <name type="scientific">Macrolepiota fuliginosa MF-IS2</name>
    <dbReference type="NCBI Taxonomy" id="1400762"/>
    <lineage>
        <taxon>Eukaryota</taxon>
        <taxon>Fungi</taxon>
        <taxon>Dikarya</taxon>
        <taxon>Basidiomycota</taxon>
        <taxon>Agaricomycotina</taxon>
        <taxon>Agaricomycetes</taxon>
        <taxon>Agaricomycetidae</taxon>
        <taxon>Agaricales</taxon>
        <taxon>Agaricineae</taxon>
        <taxon>Agaricaceae</taxon>
        <taxon>Macrolepiota</taxon>
    </lineage>
</organism>
<name>A0A9P5X1C2_9AGAR</name>
<feature type="non-terminal residue" evidence="1">
    <location>
        <position position="1"/>
    </location>
</feature>
<dbReference type="Proteomes" id="UP000807342">
    <property type="component" value="Unassembled WGS sequence"/>
</dbReference>
<evidence type="ECO:0000313" key="2">
    <source>
        <dbReference type="Proteomes" id="UP000807342"/>
    </source>
</evidence>
<keyword evidence="2" id="KW-1185">Reference proteome</keyword>
<reference evidence="1" key="1">
    <citation type="submission" date="2020-11" db="EMBL/GenBank/DDBJ databases">
        <authorList>
            <consortium name="DOE Joint Genome Institute"/>
            <person name="Ahrendt S."/>
            <person name="Riley R."/>
            <person name="Andreopoulos W."/>
            <person name="Labutti K."/>
            <person name="Pangilinan J."/>
            <person name="Ruiz-Duenas F.J."/>
            <person name="Barrasa J.M."/>
            <person name="Sanchez-Garcia M."/>
            <person name="Camarero S."/>
            <person name="Miyauchi S."/>
            <person name="Serrano A."/>
            <person name="Linde D."/>
            <person name="Babiker R."/>
            <person name="Drula E."/>
            <person name="Ayuso-Fernandez I."/>
            <person name="Pacheco R."/>
            <person name="Padilla G."/>
            <person name="Ferreira P."/>
            <person name="Barriuso J."/>
            <person name="Kellner H."/>
            <person name="Castanera R."/>
            <person name="Alfaro M."/>
            <person name="Ramirez L."/>
            <person name="Pisabarro A.G."/>
            <person name="Kuo A."/>
            <person name="Tritt A."/>
            <person name="Lipzen A."/>
            <person name="He G."/>
            <person name="Yan M."/>
            <person name="Ng V."/>
            <person name="Cullen D."/>
            <person name="Martin F."/>
            <person name="Rosso M.-N."/>
            <person name="Henrissat B."/>
            <person name="Hibbett D."/>
            <person name="Martinez A.T."/>
            <person name="Grigoriev I.V."/>
        </authorList>
    </citation>
    <scope>NUCLEOTIDE SEQUENCE</scope>
    <source>
        <strain evidence="1">MF-IS2</strain>
    </source>
</reference>
<accession>A0A9P5X1C2</accession>
<gene>
    <name evidence="1" type="ORF">P691DRAFT_683280</name>
</gene>
<proteinExistence type="predicted"/>